<dbReference type="Proteomes" id="UP001240192">
    <property type="component" value="Segment"/>
</dbReference>
<keyword evidence="3" id="KW-1185">Reference proteome</keyword>
<protein>
    <submittedName>
        <fullName evidence="2">Protein inside capsid D</fullName>
    </submittedName>
</protein>
<proteinExistence type="predicted"/>
<dbReference type="EMBL" id="OM867525">
    <property type="protein sequence ID" value="UOL48280.1"/>
    <property type="molecule type" value="Genomic_DNA"/>
</dbReference>
<accession>A0AAE9GP76</accession>
<evidence type="ECO:0000313" key="3">
    <source>
        <dbReference type="Proteomes" id="UP001240192"/>
    </source>
</evidence>
<sequence length="127" mass="14036">MPRGIRNNNPGNIEDNGTPWRGRLGNDGRFIKFDTPENGIRAMARILNTYRFTHGLTTVEQIINRWAPPVENDTGAYIAHAAQAVGVSPTQTINDANIPDLIKVIIKHENGVQPYSDKVIYDGIKAA</sequence>
<evidence type="ECO:0000256" key="1">
    <source>
        <dbReference type="SAM" id="MobiDB-lite"/>
    </source>
</evidence>
<reference evidence="2" key="1">
    <citation type="submission" date="2022-02" db="EMBL/GenBank/DDBJ databases">
        <authorList>
            <person name="Guo R."/>
        </authorList>
    </citation>
    <scope>NUCLEOTIDE SEQUENCE</scope>
</reference>
<evidence type="ECO:0000313" key="2">
    <source>
        <dbReference type="EMBL" id="UOL48280.1"/>
    </source>
</evidence>
<organism evidence="2 3">
    <name type="scientific">Vibrio phage vB_VruC_PG21</name>
    <dbReference type="NCBI Taxonomy" id="2928757"/>
    <lineage>
        <taxon>Viruses</taxon>
        <taxon>Varidnaviria</taxon>
        <taxon>Abadenavirae</taxon>
        <taxon>Produgelaviricota</taxon>
        <taxon>Belvinaviricetes</taxon>
        <taxon>Vinavirales</taxon>
        <taxon>Asemoviridae</taxon>
        <taxon>Rumoivirus</taxon>
        <taxon>Rumoivirus VruC</taxon>
    </lineage>
</organism>
<name>A0AAE9GP76_9VIRU</name>
<feature type="region of interest" description="Disordered" evidence="1">
    <location>
        <begin position="1"/>
        <end position="21"/>
    </location>
</feature>
<feature type="compositionally biased region" description="Polar residues" evidence="1">
    <location>
        <begin position="1"/>
        <end position="11"/>
    </location>
</feature>